<organism evidence="1 2">
    <name type="scientific">Peribacillus deserti</name>
    <dbReference type="NCBI Taxonomy" id="673318"/>
    <lineage>
        <taxon>Bacteria</taxon>
        <taxon>Bacillati</taxon>
        <taxon>Bacillota</taxon>
        <taxon>Bacilli</taxon>
        <taxon>Bacillales</taxon>
        <taxon>Bacillaceae</taxon>
        <taxon>Peribacillus</taxon>
    </lineage>
</organism>
<protein>
    <submittedName>
        <fullName evidence="1">Flagellar protein FlbD</fullName>
    </submittedName>
</protein>
<keyword evidence="1" id="KW-0282">Flagellum</keyword>
<reference evidence="1 2" key="1">
    <citation type="submission" date="2021-01" db="EMBL/GenBank/DDBJ databases">
        <title>Genomic Encyclopedia of Type Strains, Phase IV (KMG-IV): sequencing the most valuable type-strain genomes for metagenomic binning, comparative biology and taxonomic classification.</title>
        <authorList>
            <person name="Goeker M."/>
        </authorList>
    </citation>
    <scope>NUCLEOTIDE SEQUENCE [LARGE SCALE GENOMIC DNA]</scope>
    <source>
        <strain evidence="1 2">DSM 105482</strain>
    </source>
</reference>
<keyword evidence="1" id="KW-0966">Cell projection</keyword>
<sequence length="71" mass="7982">MTKLNGKSFHINAIYIETVESHPDTIITLTNGKKFIVAETEEEIIQSMIQFYRAINILGLNNDKGGALDEE</sequence>
<evidence type="ECO:0000313" key="2">
    <source>
        <dbReference type="Proteomes" id="UP000823486"/>
    </source>
</evidence>
<dbReference type="Pfam" id="PF06289">
    <property type="entry name" value="FlbD"/>
    <property type="match status" value="1"/>
</dbReference>
<dbReference type="Proteomes" id="UP000823486">
    <property type="component" value="Unassembled WGS sequence"/>
</dbReference>
<keyword evidence="2" id="KW-1185">Reference proteome</keyword>
<accession>A0ABS2QIA8</accession>
<keyword evidence="1" id="KW-0969">Cilium</keyword>
<dbReference type="InterPro" id="IPR009384">
    <property type="entry name" value="SwrD-like"/>
</dbReference>
<evidence type="ECO:0000313" key="1">
    <source>
        <dbReference type="EMBL" id="MBM7692258.1"/>
    </source>
</evidence>
<proteinExistence type="predicted"/>
<dbReference type="PANTHER" id="PTHR39185">
    <property type="entry name" value="SWARMING MOTILITY PROTEIN SWRD"/>
    <property type="match status" value="1"/>
</dbReference>
<comment type="caution">
    <text evidence="1">The sequence shown here is derived from an EMBL/GenBank/DDBJ whole genome shotgun (WGS) entry which is preliminary data.</text>
</comment>
<gene>
    <name evidence="1" type="ORF">JOC77_001688</name>
</gene>
<dbReference type="PANTHER" id="PTHR39185:SF1">
    <property type="entry name" value="SWARMING MOTILITY PROTEIN SWRD"/>
    <property type="match status" value="1"/>
</dbReference>
<name>A0ABS2QIA8_9BACI</name>
<dbReference type="EMBL" id="JAFBFI010000006">
    <property type="protein sequence ID" value="MBM7692258.1"/>
    <property type="molecule type" value="Genomic_DNA"/>
</dbReference>